<proteinExistence type="predicted"/>
<accession>A0ABD0JBH2</accession>
<protein>
    <recommendedName>
        <fullName evidence="1">NADAR domain-containing protein</fullName>
    </recommendedName>
</protein>
<dbReference type="EMBL" id="JACVVK020000520">
    <property type="protein sequence ID" value="KAK7468172.1"/>
    <property type="molecule type" value="Genomic_DNA"/>
</dbReference>
<name>A0ABD0JBH2_9CAEN</name>
<dbReference type="InterPro" id="IPR012816">
    <property type="entry name" value="NADAR"/>
</dbReference>
<evidence type="ECO:0000259" key="1">
    <source>
        <dbReference type="Pfam" id="PF08719"/>
    </source>
</evidence>
<dbReference type="AlphaFoldDB" id="A0ABD0JBH2"/>
<keyword evidence="3" id="KW-1185">Reference proteome</keyword>
<evidence type="ECO:0000313" key="3">
    <source>
        <dbReference type="Proteomes" id="UP001519460"/>
    </source>
</evidence>
<organism evidence="2 3">
    <name type="scientific">Batillaria attramentaria</name>
    <dbReference type="NCBI Taxonomy" id="370345"/>
    <lineage>
        <taxon>Eukaryota</taxon>
        <taxon>Metazoa</taxon>
        <taxon>Spiralia</taxon>
        <taxon>Lophotrochozoa</taxon>
        <taxon>Mollusca</taxon>
        <taxon>Gastropoda</taxon>
        <taxon>Caenogastropoda</taxon>
        <taxon>Sorbeoconcha</taxon>
        <taxon>Cerithioidea</taxon>
        <taxon>Batillariidae</taxon>
        <taxon>Batillaria</taxon>
    </lineage>
</organism>
<dbReference type="SUPFAM" id="SSF143990">
    <property type="entry name" value="YbiA-like"/>
    <property type="match status" value="1"/>
</dbReference>
<sequence length="191" mass="21715">MAATTTTTAAVTTPTVKPLVKAGGQKEEFEFFYGKNSPFSQHYPVKFEVDGVTYNCAEQYMMHQKAVVFKDSEMSGKIMATSNPVEQKRYGRKVRNFDKDVWSRRAPKVVRAASKAKFSQNEKLLKKLLATHPRTLVEASPRDRLWGIGLGASNPKARDRKQWRGKNLLGQILTEVRDELMKEEEDDENSD</sequence>
<dbReference type="Proteomes" id="UP001519460">
    <property type="component" value="Unassembled WGS sequence"/>
</dbReference>
<gene>
    <name evidence="2" type="ORF">BaRGS_00036585</name>
</gene>
<dbReference type="NCBIfam" id="TIGR02464">
    <property type="entry name" value="ribofla_fusion"/>
    <property type="match status" value="1"/>
</dbReference>
<feature type="domain" description="NADAR" evidence="1">
    <location>
        <begin position="31"/>
        <end position="180"/>
    </location>
</feature>
<reference evidence="2 3" key="1">
    <citation type="journal article" date="2023" name="Sci. Data">
        <title>Genome assembly of the Korean intertidal mud-creeper Batillaria attramentaria.</title>
        <authorList>
            <person name="Patra A.K."/>
            <person name="Ho P.T."/>
            <person name="Jun S."/>
            <person name="Lee S.J."/>
            <person name="Kim Y."/>
            <person name="Won Y.J."/>
        </authorList>
    </citation>
    <scope>NUCLEOTIDE SEQUENCE [LARGE SCALE GENOMIC DNA]</scope>
    <source>
        <strain evidence="2">Wonlab-2016</strain>
    </source>
</reference>
<dbReference type="Pfam" id="PF08719">
    <property type="entry name" value="NADAR"/>
    <property type="match status" value="1"/>
</dbReference>
<comment type="caution">
    <text evidence="2">The sequence shown here is derived from an EMBL/GenBank/DDBJ whole genome shotgun (WGS) entry which is preliminary data.</text>
</comment>
<dbReference type="CDD" id="cd15457">
    <property type="entry name" value="NADAR"/>
    <property type="match status" value="1"/>
</dbReference>
<dbReference type="InterPro" id="IPR037238">
    <property type="entry name" value="YbiA-like_sf"/>
</dbReference>
<dbReference type="Gene3D" id="1.10.357.40">
    <property type="entry name" value="YbiA-like"/>
    <property type="match status" value="1"/>
</dbReference>
<evidence type="ECO:0000313" key="2">
    <source>
        <dbReference type="EMBL" id="KAK7468172.1"/>
    </source>
</evidence>